<dbReference type="AlphaFoldDB" id="A0A2T3JMF1"/>
<feature type="transmembrane region" description="Helical" evidence="1">
    <location>
        <begin position="53"/>
        <end position="74"/>
    </location>
</feature>
<keyword evidence="1" id="KW-1133">Transmembrane helix</keyword>
<accession>A0A2T3JMF1</accession>
<reference evidence="2 3" key="1">
    <citation type="submission" date="2018-01" db="EMBL/GenBank/DDBJ databases">
        <title>Whole genome sequencing of Histamine producing bacteria.</title>
        <authorList>
            <person name="Butler K."/>
        </authorList>
    </citation>
    <scope>NUCLEOTIDE SEQUENCE [LARGE SCALE GENOMIC DNA]</scope>
    <source>
        <strain evidence="2 3">JCM 12947</strain>
    </source>
</reference>
<dbReference type="Proteomes" id="UP000240987">
    <property type="component" value="Unassembled WGS sequence"/>
</dbReference>
<keyword evidence="1" id="KW-0472">Membrane</keyword>
<dbReference type="EMBL" id="PYMJ01000004">
    <property type="protein sequence ID" value="PSU50213.1"/>
    <property type="molecule type" value="Genomic_DNA"/>
</dbReference>
<protein>
    <recommendedName>
        <fullName evidence="4">Transmembrane protein</fullName>
    </recommendedName>
</protein>
<proteinExistence type="predicted"/>
<feature type="transmembrane region" description="Helical" evidence="1">
    <location>
        <begin position="21"/>
        <end position="47"/>
    </location>
</feature>
<evidence type="ECO:0008006" key="4">
    <source>
        <dbReference type="Google" id="ProtNLM"/>
    </source>
</evidence>
<gene>
    <name evidence="2" type="ORF">C9J12_05635</name>
</gene>
<sequence>MRMSKQKFSRPISPDLLAFGILFLALFSGFIILILGTIFIVGYIYYYGYHIEVLAYLCFMIFGLTLTYILARFAQPISIYFYRKHDDS</sequence>
<evidence type="ECO:0000256" key="1">
    <source>
        <dbReference type="SAM" id="Phobius"/>
    </source>
</evidence>
<evidence type="ECO:0000313" key="2">
    <source>
        <dbReference type="EMBL" id="PSU50213.1"/>
    </source>
</evidence>
<name>A0A2T3JMF1_9GAMM</name>
<evidence type="ECO:0000313" key="3">
    <source>
        <dbReference type="Proteomes" id="UP000240987"/>
    </source>
</evidence>
<keyword evidence="1" id="KW-0812">Transmembrane</keyword>
<organism evidence="2 3">
    <name type="scientific">Photobacterium frigidiphilum</name>
    <dbReference type="NCBI Taxonomy" id="264736"/>
    <lineage>
        <taxon>Bacteria</taxon>
        <taxon>Pseudomonadati</taxon>
        <taxon>Pseudomonadota</taxon>
        <taxon>Gammaproteobacteria</taxon>
        <taxon>Vibrionales</taxon>
        <taxon>Vibrionaceae</taxon>
        <taxon>Photobacterium</taxon>
    </lineage>
</organism>
<keyword evidence="3" id="KW-1185">Reference proteome</keyword>
<comment type="caution">
    <text evidence="2">The sequence shown here is derived from an EMBL/GenBank/DDBJ whole genome shotgun (WGS) entry which is preliminary data.</text>
</comment>